<dbReference type="InterPro" id="IPR018110">
    <property type="entry name" value="Mandel_Rmase/mucon_lact_enz_CS"/>
</dbReference>
<dbReference type="SUPFAM" id="SSF54826">
    <property type="entry name" value="Enolase N-terminal domain-like"/>
    <property type="match status" value="1"/>
</dbReference>
<dbReference type="AlphaFoldDB" id="A0AAU8JH89"/>
<feature type="active site" description="Proton acceptor; specific for (R)-substrate epimerization" evidence="5">
    <location>
        <position position="159"/>
    </location>
</feature>
<sequence length="345" mass="37677">MKLSIETFTVHKRFALTISRGTTAESQNVLVKIEQDGISGWGEATPFSIGEMQQTTADIVDGLQRMSMIADSLDPCDRQRIERIIKTMKMPSAAKAAIDVALHDWLGKKVGMPLWKLWGLQLANIVPTSVTIGINSPAGAKERLRDWLNVTPVKAIKIKLGSPAGIAADQAMFMAVLESAPEGTKISVDANAGWNLKDAKKMCAWLATHGVEYVEQPLPVKERKQLLELYEQAPLPIFVDESCFTSVDIPKLADRVHGVNIKLMKCGGLTEAMRAIYTAKACKLKVMFGCYSDSILANTAMAHLSPLADYLDLDSHMNLTDDPFTGAIMDNGCLMPNYLPGLGVK</sequence>
<feature type="active site" description="Proton acceptor; specific for (S)-substrate epimerization" evidence="5">
    <location>
        <position position="262"/>
    </location>
</feature>
<evidence type="ECO:0000256" key="4">
    <source>
        <dbReference type="ARBA" id="ARBA00023235"/>
    </source>
</evidence>
<feature type="domain" description="Mandelate racemase/muconate lactonizing enzyme C-terminal" evidence="8">
    <location>
        <begin position="141"/>
        <end position="236"/>
    </location>
</feature>
<dbReference type="InterPro" id="IPR013341">
    <property type="entry name" value="Mandelate_racemase_N_dom"/>
</dbReference>
<dbReference type="Pfam" id="PF02746">
    <property type="entry name" value="MR_MLE_N"/>
    <property type="match status" value="1"/>
</dbReference>
<dbReference type="GO" id="GO:0009063">
    <property type="term" value="P:amino acid catabolic process"/>
    <property type="evidence" value="ECO:0007669"/>
    <property type="project" value="InterPro"/>
</dbReference>
<dbReference type="InterPro" id="IPR029065">
    <property type="entry name" value="Enolase_C-like"/>
</dbReference>
<dbReference type="GO" id="GO:0046872">
    <property type="term" value="F:metal ion binding"/>
    <property type="evidence" value="ECO:0007669"/>
    <property type="project" value="UniProtKB-KW"/>
</dbReference>
<dbReference type="InterPro" id="IPR036849">
    <property type="entry name" value="Enolase-like_C_sf"/>
</dbReference>
<comment type="similarity">
    <text evidence="1 7">Belongs to the mandelate racemase/muconate lactonizing enzyme family.</text>
</comment>
<reference evidence="9" key="1">
    <citation type="submission" date="2024-07" db="EMBL/GenBank/DDBJ databases">
        <authorList>
            <person name="Kim Y.J."/>
            <person name="Jeong J.Y."/>
        </authorList>
    </citation>
    <scope>NUCLEOTIDE SEQUENCE</scope>
    <source>
        <strain evidence="9">GIHE-MW2</strain>
    </source>
</reference>
<dbReference type="InterPro" id="IPR013342">
    <property type="entry name" value="Mandelate_racemase_C"/>
</dbReference>
<dbReference type="SUPFAM" id="SSF51604">
    <property type="entry name" value="Enolase C-terminal domain-like"/>
    <property type="match status" value="1"/>
</dbReference>
<evidence type="ECO:0000256" key="5">
    <source>
        <dbReference type="PIRSR" id="PIRSR634603-1"/>
    </source>
</evidence>
<evidence type="ECO:0000256" key="7">
    <source>
        <dbReference type="RuleBase" id="RU366006"/>
    </source>
</evidence>
<dbReference type="Gene3D" id="3.30.390.10">
    <property type="entry name" value="Enolase-like, N-terminal domain"/>
    <property type="match status" value="1"/>
</dbReference>
<dbReference type="EC" id="5.1.1.-" evidence="7"/>
<feature type="binding site" evidence="6">
    <location>
        <position position="240"/>
    </location>
    <ligand>
        <name>Mg(2+)</name>
        <dbReference type="ChEBI" id="CHEBI:18420"/>
    </ligand>
</feature>
<evidence type="ECO:0000256" key="1">
    <source>
        <dbReference type="ARBA" id="ARBA00008031"/>
    </source>
</evidence>
<proteinExistence type="inferred from homology"/>
<evidence type="ECO:0000256" key="3">
    <source>
        <dbReference type="ARBA" id="ARBA00022842"/>
    </source>
</evidence>
<dbReference type="InterPro" id="IPR034603">
    <property type="entry name" value="Dipeptide_epimerase"/>
</dbReference>
<dbReference type="RefSeq" id="WP_054469275.1">
    <property type="nucleotide sequence ID" value="NZ_CP159837.1"/>
</dbReference>
<dbReference type="PANTHER" id="PTHR48080:SF3">
    <property type="entry name" value="ENOLASE SUPERFAMILY MEMBER DDB_G0284701"/>
    <property type="match status" value="1"/>
</dbReference>
<evidence type="ECO:0000313" key="9">
    <source>
        <dbReference type="EMBL" id="XCM37894.1"/>
    </source>
</evidence>
<dbReference type="InterPro" id="IPR034593">
    <property type="entry name" value="DgoD-like"/>
</dbReference>
<dbReference type="SFLD" id="SFLDS00001">
    <property type="entry name" value="Enolase"/>
    <property type="match status" value="1"/>
</dbReference>
<keyword evidence="3 6" id="KW-0460">Magnesium</keyword>
<dbReference type="InterPro" id="IPR029017">
    <property type="entry name" value="Enolase-like_N"/>
</dbReference>
<evidence type="ECO:0000256" key="6">
    <source>
        <dbReference type="PIRSR" id="PIRSR634603-3"/>
    </source>
</evidence>
<dbReference type="Pfam" id="PF13378">
    <property type="entry name" value="MR_MLE_C"/>
    <property type="match status" value="1"/>
</dbReference>
<keyword evidence="2 6" id="KW-0479">Metal-binding</keyword>
<name>A0AAU8JH89_9CYAN</name>
<dbReference type="SFLD" id="SFLDG00180">
    <property type="entry name" value="muconate_cycloisomerase"/>
    <property type="match status" value="1"/>
</dbReference>
<dbReference type="GO" id="GO:0016855">
    <property type="term" value="F:racemase and epimerase activity, acting on amino acids and derivatives"/>
    <property type="evidence" value="ECO:0007669"/>
    <property type="project" value="UniProtKB-UniRule"/>
</dbReference>
<comment type="cofactor">
    <cofactor evidence="6 7">
        <name>Mg(2+)</name>
        <dbReference type="ChEBI" id="CHEBI:18420"/>
    </cofactor>
    <text evidence="6 7">Binds 1 Mg(2+) ion per subunit.</text>
</comment>
<dbReference type="EMBL" id="CP159837">
    <property type="protein sequence ID" value="XCM37894.1"/>
    <property type="molecule type" value="Genomic_DNA"/>
</dbReference>
<dbReference type="PANTHER" id="PTHR48080">
    <property type="entry name" value="D-GALACTONATE DEHYDRATASE-RELATED"/>
    <property type="match status" value="1"/>
</dbReference>
<dbReference type="SFLD" id="SFLDF00010">
    <property type="entry name" value="dipeptide_epimerase"/>
    <property type="match status" value="1"/>
</dbReference>
<gene>
    <name evidence="9" type="ORF">ABWT76_000701</name>
</gene>
<keyword evidence="4 7" id="KW-0413">Isomerase</keyword>
<feature type="binding site" evidence="6">
    <location>
        <position position="189"/>
    </location>
    <ligand>
        <name>Mg(2+)</name>
        <dbReference type="ChEBI" id="CHEBI:18420"/>
    </ligand>
</feature>
<organism evidence="9">
    <name type="scientific">Planktothricoides raciborskii GIHE-MW2</name>
    <dbReference type="NCBI Taxonomy" id="2792601"/>
    <lineage>
        <taxon>Bacteria</taxon>
        <taxon>Bacillati</taxon>
        <taxon>Cyanobacteriota</taxon>
        <taxon>Cyanophyceae</taxon>
        <taxon>Oscillatoriophycideae</taxon>
        <taxon>Oscillatoriales</taxon>
        <taxon>Oscillatoriaceae</taxon>
        <taxon>Planktothricoides</taxon>
    </lineage>
</organism>
<evidence type="ECO:0000259" key="8">
    <source>
        <dbReference type="SMART" id="SM00922"/>
    </source>
</evidence>
<accession>A0AAU8JH89</accession>
<dbReference type="SMART" id="SM00922">
    <property type="entry name" value="MR_MLE"/>
    <property type="match status" value="1"/>
</dbReference>
<protein>
    <recommendedName>
        <fullName evidence="7">Dipeptide epimerase</fullName>
        <ecNumber evidence="7">5.1.1.-</ecNumber>
    </recommendedName>
</protein>
<evidence type="ECO:0000256" key="2">
    <source>
        <dbReference type="ARBA" id="ARBA00022723"/>
    </source>
</evidence>
<dbReference type="PROSITE" id="PS00909">
    <property type="entry name" value="MR_MLE_2"/>
    <property type="match status" value="1"/>
</dbReference>
<dbReference type="Gene3D" id="3.20.20.120">
    <property type="entry name" value="Enolase-like C-terminal domain"/>
    <property type="match status" value="1"/>
</dbReference>
<feature type="binding site" evidence="6">
    <location>
        <position position="215"/>
    </location>
    <ligand>
        <name>Mg(2+)</name>
        <dbReference type="ChEBI" id="CHEBI:18420"/>
    </ligand>
</feature>
<dbReference type="CDD" id="cd03319">
    <property type="entry name" value="L-Ala-DL-Glu_epimerase"/>
    <property type="match status" value="1"/>
</dbReference>